<dbReference type="AlphaFoldDB" id="A0A7T3FZB8"/>
<keyword evidence="3" id="KW-1185">Reference proteome</keyword>
<feature type="transmembrane region" description="Helical" evidence="1">
    <location>
        <begin position="20"/>
        <end position="43"/>
    </location>
</feature>
<name>A0A7T3FZB8_9EURY</name>
<accession>A0A7T3FZB8</accession>
<dbReference type="RefSeq" id="WP_198062142.1">
    <property type="nucleotide sequence ID" value="NZ_CP065856.1"/>
</dbReference>
<dbReference type="OrthoDB" id="242738at2157"/>
<sequence length="395" mass="39322">MCASLQRRSADGGPTDAGFVALLALLAGLVLVRFGVGYATGVFRSATGLLRVPALVTLAYSAVALAGLGAVSAAFAAGRDEWLDGDELTQAALAAIPLVVVAVHVTFGRLDVGVSALPVVRSGGYLVAVGGLTFGYARVADLDVATNPPTDDGWLVTALAVAVVTASAALVTVGASLSGWPDAPFAAFRYGTAPSVSSLLLTTVVPVTVTAAGTALLFNGAVQAALRRHRSAAAAVGVVTLLAFGVDWAIAAVPIALSSVLDPVAAPIRWLVVLVAALVAVAVVLAVSVAYGRLWDERGTVSRDRSPLVAAGAGAALGALVAAVGFALVGPDPGPATLGYAVAVGVAALAYERVRSIWAPALVYAAHGVTTQLVPYYVPSDAAGAVVVSVLSALS</sequence>
<organism evidence="2 3">
    <name type="scientific">Halosimplex litoreum</name>
    <dbReference type="NCBI Taxonomy" id="1198301"/>
    <lineage>
        <taxon>Archaea</taxon>
        <taxon>Methanobacteriati</taxon>
        <taxon>Methanobacteriota</taxon>
        <taxon>Stenosarchaea group</taxon>
        <taxon>Halobacteria</taxon>
        <taxon>Halobacteriales</taxon>
        <taxon>Haloarculaceae</taxon>
        <taxon>Halosimplex</taxon>
    </lineage>
</organism>
<reference evidence="2 3" key="1">
    <citation type="submission" date="2020-12" db="EMBL/GenBank/DDBJ databases">
        <title>Halosimplex halophilum sp. nov. and Halosimplex salinum sp. nov., two new members of the genus Halosimplex.</title>
        <authorList>
            <person name="Cui H.L."/>
        </authorList>
    </citation>
    <scope>NUCLEOTIDE SEQUENCE [LARGE SCALE GENOMIC DNA]</scope>
    <source>
        <strain evidence="2 3">YGH94</strain>
    </source>
</reference>
<dbReference type="GeneID" id="60587142"/>
<feature type="transmembrane region" description="Helical" evidence="1">
    <location>
        <begin position="55"/>
        <end position="76"/>
    </location>
</feature>
<feature type="transmembrane region" description="Helical" evidence="1">
    <location>
        <begin position="88"/>
        <end position="107"/>
    </location>
</feature>
<proteinExistence type="predicted"/>
<dbReference type="EMBL" id="CP065856">
    <property type="protein sequence ID" value="QPV63352.1"/>
    <property type="molecule type" value="Genomic_DNA"/>
</dbReference>
<evidence type="ECO:0000313" key="2">
    <source>
        <dbReference type="EMBL" id="QPV63352.1"/>
    </source>
</evidence>
<dbReference type="KEGG" id="hlt:I7X12_01575"/>
<feature type="transmembrane region" description="Helical" evidence="1">
    <location>
        <begin position="268"/>
        <end position="295"/>
    </location>
</feature>
<feature type="transmembrane region" description="Helical" evidence="1">
    <location>
        <begin position="334"/>
        <end position="351"/>
    </location>
</feature>
<feature type="transmembrane region" description="Helical" evidence="1">
    <location>
        <begin position="154"/>
        <end position="177"/>
    </location>
</feature>
<gene>
    <name evidence="2" type="ORF">I7X12_01575</name>
</gene>
<keyword evidence="1" id="KW-0812">Transmembrane</keyword>
<evidence type="ECO:0000256" key="1">
    <source>
        <dbReference type="SAM" id="Phobius"/>
    </source>
</evidence>
<keyword evidence="1" id="KW-0472">Membrane</keyword>
<dbReference type="Proteomes" id="UP000595001">
    <property type="component" value="Chromosome"/>
</dbReference>
<feature type="transmembrane region" description="Helical" evidence="1">
    <location>
        <begin position="232"/>
        <end position="256"/>
    </location>
</feature>
<protein>
    <submittedName>
        <fullName evidence="2">Uncharacterized protein</fullName>
    </submittedName>
</protein>
<feature type="transmembrane region" description="Helical" evidence="1">
    <location>
        <begin position="307"/>
        <end position="328"/>
    </location>
</feature>
<evidence type="ECO:0000313" key="3">
    <source>
        <dbReference type="Proteomes" id="UP000595001"/>
    </source>
</evidence>
<keyword evidence="1" id="KW-1133">Transmembrane helix</keyword>
<feature type="transmembrane region" description="Helical" evidence="1">
    <location>
        <begin position="197"/>
        <end position="220"/>
    </location>
</feature>